<evidence type="ECO:0000256" key="5">
    <source>
        <dbReference type="RuleBase" id="RU004379"/>
    </source>
</evidence>
<evidence type="ECO:0000256" key="4">
    <source>
        <dbReference type="ARBA" id="ARBA00023136"/>
    </source>
</evidence>
<feature type="transmembrane region" description="Helical" evidence="5">
    <location>
        <begin position="119"/>
        <end position="142"/>
    </location>
</feature>
<organism evidence="6 7">
    <name type="scientific">Cuscuta campestris</name>
    <dbReference type="NCBI Taxonomy" id="132261"/>
    <lineage>
        <taxon>Eukaryota</taxon>
        <taxon>Viridiplantae</taxon>
        <taxon>Streptophyta</taxon>
        <taxon>Embryophyta</taxon>
        <taxon>Tracheophyta</taxon>
        <taxon>Spermatophyta</taxon>
        <taxon>Magnoliopsida</taxon>
        <taxon>eudicotyledons</taxon>
        <taxon>Gunneridae</taxon>
        <taxon>Pentapetalae</taxon>
        <taxon>asterids</taxon>
        <taxon>lamiids</taxon>
        <taxon>Solanales</taxon>
        <taxon>Convolvulaceae</taxon>
        <taxon>Cuscuteae</taxon>
        <taxon>Cuscuta</taxon>
        <taxon>Cuscuta subgen. Grammica</taxon>
        <taxon>Cuscuta sect. Cleistogrammica</taxon>
    </lineage>
</organism>
<feature type="transmembrane region" description="Helical" evidence="5">
    <location>
        <begin position="180"/>
        <end position="199"/>
    </location>
</feature>
<evidence type="ECO:0000256" key="3">
    <source>
        <dbReference type="ARBA" id="ARBA00022989"/>
    </source>
</evidence>
<feature type="transmembrane region" description="Helical" evidence="5">
    <location>
        <begin position="154"/>
        <end position="174"/>
    </location>
</feature>
<sequence length="235" mass="26025">MWRGGVDIEAGGKKPVAEEPPEHRWGFIRKVYIILSIQIFLTAGVAYAVVKIHPIQQFLTSTPAGIVVQILIIITPFIVLIGLCAYSEKHPVNHILLTIFTLSFALLVGLACAHTKGEIVLEASILSGVVVTGLTLYTFWATKRGLEFEFLGPFLFSATLVLIGFGLIQAFWPLGRLSRMIYSGLSAILYCGYIIYDTYKLIKRCSYDEYIWAVVSLYIDVVGLFLGFLGIGNNI</sequence>
<dbReference type="Proteomes" id="UP000595140">
    <property type="component" value="Unassembled WGS sequence"/>
</dbReference>
<name>A0A484NLR2_9ASTE</name>
<feature type="transmembrane region" description="Helical" evidence="5">
    <location>
        <begin position="31"/>
        <end position="50"/>
    </location>
</feature>
<evidence type="ECO:0008006" key="8">
    <source>
        <dbReference type="Google" id="ProtNLM"/>
    </source>
</evidence>
<evidence type="ECO:0000256" key="2">
    <source>
        <dbReference type="ARBA" id="ARBA00022692"/>
    </source>
</evidence>
<evidence type="ECO:0000313" key="6">
    <source>
        <dbReference type="EMBL" id="VFR02091.1"/>
    </source>
</evidence>
<reference evidence="6 7" key="1">
    <citation type="submission" date="2018-04" db="EMBL/GenBank/DDBJ databases">
        <authorList>
            <person name="Vogel A."/>
        </authorList>
    </citation>
    <scope>NUCLEOTIDE SEQUENCE [LARGE SCALE GENOMIC DNA]</scope>
</reference>
<dbReference type="PANTHER" id="PTHR23291:SF31">
    <property type="entry name" value="PROTEIN LIFEGUARD 4"/>
    <property type="match status" value="1"/>
</dbReference>
<dbReference type="GO" id="GO:0016020">
    <property type="term" value="C:membrane"/>
    <property type="evidence" value="ECO:0007669"/>
    <property type="project" value="UniProtKB-SubCell"/>
</dbReference>
<dbReference type="OrthoDB" id="7933078at2759"/>
<evidence type="ECO:0000313" key="7">
    <source>
        <dbReference type="Proteomes" id="UP000595140"/>
    </source>
</evidence>
<feature type="transmembrane region" description="Helical" evidence="5">
    <location>
        <begin position="211"/>
        <end position="231"/>
    </location>
</feature>
<dbReference type="AlphaFoldDB" id="A0A484NLR2"/>
<dbReference type="Pfam" id="PF01027">
    <property type="entry name" value="Bax1-I"/>
    <property type="match status" value="1"/>
</dbReference>
<keyword evidence="3 5" id="KW-1133">Transmembrane helix</keyword>
<gene>
    <name evidence="6" type="ORF">CCAM_LOCUS43866</name>
</gene>
<accession>A0A484NLR2</accession>
<dbReference type="PANTHER" id="PTHR23291">
    <property type="entry name" value="BAX INHIBITOR-RELATED"/>
    <property type="match status" value="1"/>
</dbReference>
<dbReference type="EMBL" id="OOIL02006792">
    <property type="protein sequence ID" value="VFR02091.1"/>
    <property type="molecule type" value="Genomic_DNA"/>
</dbReference>
<protein>
    <recommendedName>
        <fullName evidence="8">BI1-like protein</fullName>
    </recommendedName>
</protein>
<keyword evidence="7" id="KW-1185">Reference proteome</keyword>
<comment type="subcellular location">
    <subcellularLocation>
        <location evidence="1">Membrane</location>
        <topology evidence="1">Multi-pass membrane protein</topology>
    </subcellularLocation>
</comment>
<keyword evidence="4 5" id="KW-0472">Membrane</keyword>
<feature type="transmembrane region" description="Helical" evidence="5">
    <location>
        <begin position="62"/>
        <end position="83"/>
    </location>
</feature>
<dbReference type="InterPro" id="IPR006214">
    <property type="entry name" value="Bax_inhibitor_1-related"/>
</dbReference>
<feature type="transmembrane region" description="Helical" evidence="5">
    <location>
        <begin position="95"/>
        <end position="113"/>
    </location>
</feature>
<keyword evidence="2 5" id="KW-0812">Transmembrane</keyword>
<evidence type="ECO:0000256" key="1">
    <source>
        <dbReference type="ARBA" id="ARBA00004141"/>
    </source>
</evidence>
<comment type="similarity">
    <text evidence="5">Belongs to the BI1 family.</text>
</comment>
<proteinExistence type="inferred from homology"/>